<evidence type="ECO:0000256" key="1">
    <source>
        <dbReference type="SAM" id="SignalP"/>
    </source>
</evidence>
<keyword evidence="1" id="KW-0732">Signal</keyword>
<reference evidence="2" key="1">
    <citation type="journal article" date="2014" name="Int. J. Syst. Evol. Microbiol.">
        <title>Complete genome sequence of Corynebacterium casei LMG S-19264T (=DSM 44701T), isolated from a smear-ripened cheese.</title>
        <authorList>
            <consortium name="US DOE Joint Genome Institute (JGI-PGF)"/>
            <person name="Walter F."/>
            <person name="Albersmeier A."/>
            <person name="Kalinowski J."/>
            <person name="Ruckert C."/>
        </authorList>
    </citation>
    <scope>NUCLEOTIDE SEQUENCE</scope>
    <source>
        <strain evidence="2">VKM Ac-2007</strain>
    </source>
</reference>
<keyword evidence="3" id="KW-1185">Reference proteome</keyword>
<dbReference type="Proteomes" id="UP001143474">
    <property type="component" value="Unassembled WGS sequence"/>
</dbReference>
<evidence type="ECO:0000313" key="3">
    <source>
        <dbReference type="Proteomes" id="UP001143474"/>
    </source>
</evidence>
<proteinExistence type="predicted"/>
<dbReference type="EMBL" id="BSEV01000001">
    <property type="protein sequence ID" value="GLK07331.1"/>
    <property type="molecule type" value="Genomic_DNA"/>
</dbReference>
<dbReference type="RefSeq" id="WP_271215880.1">
    <property type="nucleotide sequence ID" value="NZ_BAAAVD010000006.1"/>
</dbReference>
<protein>
    <recommendedName>
        <fullName evidence="4">Secreted protein</fullName>
    </recommendedName>
</protein>
<sequence>MKVRQLSAAALLAATLGAAALAGAAPAAAISPESPPGVTYGPYSTVDSCKVDRDLVVQRYGSYFYVTPCQVGPDGYYWFKRVFTV</sequence>
<name>A0A9W6MAR5_9ACTN</name>
<feature type="chain" id="PRO_5040761304" description="Secreted protein" evidence="1">
    <location>
        <begin position="25"/>
        <end position="85"/>
    </location>
</feature>
<dbReference type="AlphaFoldDB" id="A0A9W6MAR5"/>
<accession>A0A9W6MAR5</accession>
<comment type="caution">
    <text evidence="2">The sequence shown here is derived from an EMBL/GenBank/DDBJ whole genome shotgun (WGS) entry which is preliminary data.</text>
</comment>
<evidence type="ECO:0000313" key="2">
    <source>
        <dbReference type="EMBL" id="GLK07331.1"/>
    </source>
</evidence>
<gene>
    <name evidence="2" type="ORF">GCM10017600_07360</name>
</gene>
<reference evidence="2" key="2">
    <citation type="submission" date="2023-01" db="EMBL/GenBank/DDBJ databases">
        <authorList>
            <person name="Sun Q."/>
            <person name="Evtushenko L."/>
        </authorList>
    </citation>
    <scope>NUCLEOTIDE SEQUENCE</scope>
    <source>
        <strain evidence="2">VKM Ac-2007</strain>
    </source>
</reference>
<organism evidence="2 3">
    <name type="scientific">Streptosporangium carneum</name>
    <dbReference type="NCBI Taxonomy" id="47481"/>
    <lineage>
        <taxon>Bacteria</taxon>
        <taxon>Bacillati</taxon>
        <taxon>Actinomycetota</taxon>
        <taxon>Actinomycetes</taxon>
        <taxon>Streptosporangiales</taxon>
        <taxon>Streptosporangiaceae</taxon>
        <taxon>Streptosporangium</taxon>
    </lineage>
</organism>
<evidence type="ECO:0008006" key="4">
    <source>
        <dbReference type="Google" id="ProtNLM"/>
    </source>
</evidence>
<feature type="signal peptide" evidence="1">
    <location>
        <begin position="1"/>
        <end position="24"/>
    </location>
</feature>